<dbReference type="Proteomes" id="UP000070257">
    <property type="component" value="Unassembled WGS sequence"/>
</dbReference>
<evidence type="ECO:0000313" key="3">
    <source>
        <dbReference type="Proteomes" id="UP000070257"/>
    </source>
</evidence>
<dbReference type="EMBL" id="LHXT01000045">
    <property type="protein sequence ID" value="KXA97676.1"/>
    <property type="molecule type" value="Genomic_DNA"/>
</dbReference>
<evidence type="ECO:0000313" key="2">
    <source>
        <dbReference type="EMBL" id="KXA97676.1"/>
    </source>
</evidence>
<accession>A0A656YWK0</accession>
<dbReference type="AlphaFoldDB" id="A0A656YWK0"/>
<keyword evidence="3" id="KW-1185">Reference proteome</keyword>
<gene>
    <name evidence="2" type="ORF">AKJ39_03075</name>
</gene>
<name>A0A656YWK0_9EURY</name>
<proteinExistence type="predicted"/>
<protein>
    <submittedName>
        <fullName evidence="2">Uncharacterized protein</fullName>
    </submittedName>
</protein>
<organism evidence="2 3">
    <name type="scientific">candidate division MSBL1 archaeon SCGC-AAA259J03</name>
    <dbReference type="NCBI Taxonomy" id="1698269"/>
    <lineage>
        <taxon>Archaea</taxon>
        <taxon>Methanobacteriati</taxon>
        <taxon>Methanobacteriota</taxon>
        <taxon>candidate division MSBL1</taxon>
    </lineage>
</organism>
<reference evidence="2 3" key="1">
    <citation type="journal article" date="2016" name="Sci. Rep.">
        <title>Metabolic traits of an uncultured archaeal lineage -MSBL1- from brine pools of the Red Sea.</title>
        <authorList>
            <person name="Mwirichia R."/>
            <person name="Alam I."/>
            <person name="Rashid M."/>
            <person name="Vinu M."/>
            <person name="Ba-Alawi W."/>
            <person name="Anthony Kamau A."/>
            <person name="Kamanda Ngugi D."/>
            <person name="Goker M."/>
            <person name="Klenk H.P."/>
            <person name="Bajic V."/>
            <person name="Stingl U."/>
        </authorList>
    </citation>
    <scope>NUCLEOTIDE SEQUENCE [LARGE SCALE GENOMIC DNA]</scope>
    <source>
        <strain evidence="2">SCGC-AAA259J03</strain>
    </source>
</reference>
<evidence type="ECO:0000256" key="1">
    <source>
        <dbReference type="SAM" id="MobiDB-lite"/>
    </source>
</evidence>
<sequence length="68" mass="7837">MKMGIHSYLSGMNSSLEADPPEPGTKGDPNQLRRGKRMKDRELRTETHVFSEMRGYLIENLHFPLSFT</sequence>
<feature type="region of interest" description="Disordered" evidence="1">
    <location>
        <begin position="1"/>
        <end position="41"/>
    </location>
</feature>
<comment type="caution">
    <text evidence="2">The sequence shown here is derived from an EMBL/GenBank/DDBJ whole genome shotgun (WGS) entry which is preliminary data.</text>
</comment>